<dbReference type="AlphaFoldDB" id="A0A6I7HPX6"/>
<protein>
    <submittedName>
        <fullName evidence="2">Uncharacterized protein</fullName>
    </submittedName>
</protein>
<keyword evidence="1" id="KW-0812">Transmembrane</keyword>
<evidence type="ECO:0000313" key="3">
    <source>
        <dbReference type="Proteomes" id="UP000252582"/>
    </source>
</evidence>
<dbReference type="RefSeq" id="WP_114363063.1">
    <property type="nucleotide sequence ID" value="NZ_QPIX01000005.1"/>
</dbReference>
<accession>A0A6I7HPX6</accession>
<keyword evidence="3" id="KW-1185">Reference proteome</keyword>
<sequence length="132" mass="14417">MIALVLNALTGGLLKAWQAKLTADSDEKRVIADAAIADINRQIEARREATEIRRATAGFWEMRVAIALVAWPLALHLALVTLDTMLTGVSWGIPRLPAPMDEWQATILLSLFGLQGVTGSFWAIAAVIRGRR</sequence>
<dbReference type="EMBL" id="QPIX01000005">
    <property type="protein sequence ID" value="RCW24714.1"/>
    <property type="molecule type" value="Genomic_DNA"/>
</dbReference>
<organism evidence="2 3">
    <name type="scientific">Ciceribacter lividus</name>
    <dbReference type="NCBI Taxonomy" id="1197950"/>
    <lineage>
        <taxon>Bacteria</taxon>
        <taxon>Pseudomonadati</taxon>
        <taxon>Pseudomonadota</taxon>
        <taxon>Alphaproteobacteria</taxon>
        <taxon>Hyphomicrobiales</taxon>
        <taxon>Rhizobiaceae</taxon>
        <taxon>Ciceribacter</taxon>
    </lineage>
</organism>
<reference evidence="2 3" key="1">
    <citation type="submission" date="2018-07" db="EMBL/GenBank/DDBJ databases">
        <title>Genomic Encyclopedia of Type Strains, Phase IV (KMG-IV): sequencing the most valuable type-strain genomes for metagenomic binning, comparative biology and taxonomic classification.</title>
        <authorList>
            <person name="Goeker M."/>
        </authorList>
    </citation>
    <scope>NUCLEOTIDE SEQUENCE [LARGE SCALE GENOMIC DNA]</scope>
    <source>
        <strain evidence="2 3">DSM 25528</strain>
    </source>
</reference>
<evidence type="ECO:0000256" key="1">
    <source>
        <dbReference type="SAM" id="Phobius"/>
    </source>
</evidence>
<evidence type="ECO:0000313" key="2">
    <source>
        <dbReference type="EMBL" id="RCW24714.1"/>
    </source>
</evidence>
<name>A0A6I7HPX6_9HYPH</name>
<comment type="caution">
    <text evidence="2">The sequence shown here is derived from an EMBL/GenBank/DDBJ whole genome shotgun (WGS) entry which is preliminary data.</text>
</comment>
<feature type="transmembrane region" description="Helical" evidence="1">
    <location>
        <begin position="105"/>
        <end position="128"/>
    </location>
</feature>
<keyword evidence="1" id="KW-0472">Membrane</keyword>
<gene>
    <name evidence="2" type="ORF">DFR48_10552</name>
</gene>
<keyword evidence="1" id="KW-1133">Transmembrane helix</keyword>
<feature type="transmembrane region" description="Helical" evidence="1">
    <location>
        <begin position="64"/>
        <end position="93"/>
    </location>
</feature>
<dbReference type="Proteomes" id="UP000252582">
    <property type="component" value="Unassembled WGS sequence"/>
</dbReference>
<proteinExistence type="predicted"/>